<evidence type="ECO:0000256" key="2">
    <source>
        <dbReference type="ARBA" id="ARBA00023002"/>
    </source>
</evidence>
<dbReference type="GO" id="GO:0050570">
    <property type="term" value="F:4-hydroxythreonine-4-phosphate dehydrogenase activity"/>
    <property type="evidence" value="ECO:0007669"/>
    <property type="project" value="UniProtKB-EC"/>
</dbReference>
<evidence type="ECO:0000256" key="3">
    <source>
        <dbReference type="ARBA" id="ARBA00023027"/>
    </source>
</evidence>
<dbReference type="EC" id="1.1.1.262" evidence="5"/>
<proteinExistence type="predicted"/>
<keyword evidence="6" id="KW-1185">Reference proteome</keyword>
<dbReference type="Gene3D" id="3.40.718.10">
    <property type="entry name" value="Isopropylmalate Dehydrogenase"/>
    <property type="match status" value="1"/>
</dbReference>
<name>A0A841ARN6_9MICO</name>
<dbReference type="GO" id="GO:0051287">
    <property type="term" value="F:NAD binding"/>
    <property type="evidence" value="ECO:0007669"/>
    <property type="project" value="InterPro"/>
</dbReference>
<gene>
    <name evidence="5" type="ORF">HD599_002412</name>
</gene>
<keyword evidence="2 5" id="KW-0560">Oxidoreductase</keyword>
<dbReference type="PANTHER" id="PTHR30004">
    <property type="entry name" value="4-HYDROXYTHREONINE-4-PHOSPHATE DEHYDROGENASE"/>
    <property type="match status" value="1"/>
</dbReference>
<dbReference type="Proteomes" id="UP000536685">
    <property type="component" value="Unassembled WGS sequence"/>
</dbReference>
<dbReference type="EMBL" id="JACHMJ010000001">
    <property type="protein sequence ID" value="MBB5844089.1"/>
    <property type="molecule type" value="Genomic_DNA"/>
</dbReference>
<reference evidence="5 6" key="1">
    <citation type="submission" date="2020-08" db="EMBL/GenBank/DDBJ databases">
        <title>Sequencing the genomes of 1000 actinobacteria strains.</title>
        <authorList>
            <person name="Klenk H.-P."/>
        </authorList>
    </citation>
    <scope>NUCLEOTIDE SEQUENCE [LARGE SCALE GENOMIC DNA]</scope>
    <source>
        <strain evidence="5 6">DSM 105784</strain>
    </source>
</reference>
<feature type="region of interest" description="Disordered" evidence="4">
    <location>
        <begin position="1"/>
        <end position="20"/>
    </location>
</feature>
<evidence type="ECO:0000256" key="4">
    <source>
        <dbReference type="SAM" id="MobiDB-lite"/>
    </source>
</evidence>
<dbReference type="RefSeq" id="WP_221420499.1">
    <property type="nucleotide sequence ID" value="NZ_JACHMJ010000001.1"/>
</dbReference>
<comment type="caution">
    <text evidence="5">The sequence shown here is derived from an EMBL/GenBank/DDBJ whole genome shotgun (WGS) entry which is preliminary data.</text>
</comment>
<evidence type="ECO:0000256" key="1">
    <source>
        <dbReference type="ARBA" id="ARBA00022723"/>
    </source>
</evidence>
<dbReference type="SUPFAM" id="SSF53659">
    <property type="entry name" value="Isocitrate/Isopropylmalate dehydrogenase-like"/>
    <property type="match status" value="1"/>
</dbReference>
<evidence type="ECO:0000313" key="5">
    <source>
        <dbReference type="EMBL" id="MBB5844089.1"/>
    </source>
</evidence>
<keyword evidence="3" id="KW-0520">NAD</keyword>
<organism evidence="5 6">
    <name type="scientific">Conyzicola lurida</name>
    <dbReference type="NCBI Taxonomy" id="1172621"/>
    <lineage>
        <taxon>Bacteria</taxon>
        <taxon>Bacillati</taxon>
        <taxon>Actinomycetota</taxon>
        <taxon>Actinomycetes</taxon>
        <taxon>Micrococcales</taxon>
        <taxon>Microbacteriaceae</taxon>
        <taxon>Conyzicola</taxon>
    </lineage>
</organism>
<sequence>MTPSSPLPAAPSRVAMTTGDPAGIGPELIARLLTEIAGDTDHPVVVFSTEAELERGFAQAGTGADRDAVDRAGNIEFVDTGLDFDGMPVAEASERGGRWALDHLEFALAAYERGEVDAVVFAPLNKSSLHHAGMHENDELRWFEKRLGVTGVVSELNAISGLWTSRVTSHVSHRDAPALITADKVLGVTRLLNAYLVGSGVAAPRIAVCALNPHGGESGKFGREEIDEIAPGVALAREAGIDAVGPFPADTLFLRARDGDFDGVVTMYHDQGQIAMKMIGFDGGVTVEGGLGIAVCTPAHGTAFDRVGAGTASVASTRNAYLLARSLASTSNLTA</sequence>
<accession>A0A841ARN6</accession>
<keyword evidence="1" id="KW-0479">Metal-binding</keyword>
<dbReference type="PANTHER" id="PTHR30004:SF3">
    <property type="entry name" value="4-HYDROXYTHREONINE-4-PHOSPHATE DEHYDROGENASE 2-RELATED"/>
    <property type="match status" value="1"/>
</dbReference>
<evidence type="ECO:0000313" key="6">
    <source>
        <dbReference type="Proteomes" id="UP000536685"/>
    </source>
</evidence>
<dbReference type="AlphaFoldDB" id="A0A841ARN6"/>
<dbReference type="Pfam" id="PF04166">
    <property type="entry name" value="PdxA"/>
    <property type="match status" value="1"/>
</dbReference>
<dbReference type="InterPro" id="IPR005255">
    <property type="entry name" value="PdxA_fam"/>
</dbReference>
<dbReference type="GO" id="GO:0046872">
    <property type="term" value="F:metal ion binding"/>
    <property type="evidence" value="ECO:0007669"/>
    <property type="project" value="UniProtKB-KW"/>
</dbReference>
<protein>
    <submittedName>
        <fullName evidence="5">4-hydroxythreonine-4-phosphate dehydrogenase</fullName>
        <ecNumber evidence="5">1.1.1.262</ecNumber>
    </submittedName>
</protein>